<dbReference type="Proteomes" id="UP000238350">
    <property type="component" value="Unassembled WGS sequence"/>
</dbReference>
<evidence type="ECO:0000256" key="5">
    <source>
        <dbReference type="ARBA" id="ARBA00024196"/>
    </source>
</evidence>
<proteinExistence type="inferred from homology"/>
<dbReference type="PANTHER" id="PTHR10552">
    <property type="entry name" value="U2 SMALL NUCLEAR RIBONUCLEOPROTEIN A"/>
    <property type="match status" value="1"/>
</dbReference>
<reference evidence="7 8" key="1">
    <citation type="submission" date="2017-04" db="EMBL/GenBank/DDBJ databases">
        <title>Genome sequencing of [Candida] sorbophila.</title>
        <authorList>
            <person name="Ahn J.O."/>
        </authorList>
    </citation>
    <scope>NUCLEOTIDE SEQUENCE [LARGE SCALE GENOMIC DNA]</scope>
    <source>
        <strain evidence="7 8">DS02</strain>
    </source>
</reference>
<dbReference type="Gene3D" id="3.80.10.10">
    <property type="entry name" value="Ribonuclease Inhibitor"/>
    <property type="match status" value="1"/>
</dbReference>
<protein>
    <recommendedName>
        <fullName evidence="6">U2 small nuclear ribonucleoprotein A'</fullName>
    </recommendedName>
</protein>
<dbReference type="RefSeq" id="XP_024666012.1">
    <property type="nucleotide sequence ID" value="XM_024810244.1"/>
</dbReference>
<evidence type="ECO:0000313" key="8">
    <source>
        <dbReference type="Proteomes" id="UP000238350"/>
    </source>
</evidence>
<evidence type="ECO:0000256" key="1">
    <source>
        <dbReference type="ARBA" id="ARBA00004123"/>
    </source>
</evidence>
<dbReference type="PROSITE" id="PS51450">
    <property type="entry name" value="LRR"/>
    <property type="match status" value="2"/>
</dbReference>
<comment type="caution">
    <text evidence="7">The sequence shown here is derived from an EMBL/GenBank/DDBJ whole genome shotgun (WGS) entry which is preliminary data.</text>
</comment>
<dbReference type="GO" id="GO:0030620">
    <property type="term" value="F:U2 snRNA binding"/>
    <property type="evidence" value="ECO:0007669"/>
    <property type="project" value="InterPro"/>
</dbReference>
<keyword evidence="3" id="KW-0677">Repeat</keyword>
<sequence>MLTPKIVADAPRYLNGIKQREILLRGHQAVKIEHLGIVQNLVQSIDLSDNLIEHLGNFPRLTRAVSLLVTNNRIRTIDPQLGTKLPLLQSLSLSHNRIDSLAELRALVLLAKLEYFALDNNPISQHPYYRLYILWLAPQIRVLDFERVRDSERDQAKKLFGTLADPTELVASVEGKESTKMEAPKVATKLSEEEKQELRNKLASATTLAEIDEIEALLRAAT</sequence>
<dbReference type="InterPro" id="IPR044640">
    <property type="entry name" value="RU2A"/>
</dbReference>
<keyword evidence="7" id="KW-0687">Ribonucleoprotein</keyword>
<evidence type="ECO:0000313" key="7">
    <source>
        <dbReference type="EMBL" id="PRT56067.1"/>
    </source>
</evidence>
<evidence type="ECO:0000256" key="3">
    <source>
        <dbReference type="ARBA" id="ARBA00022737"/>
    </source>
</evidence>
<organism evidence="7 8">
    <name type="scientific">Wickerhamiella sorbophila</name>
    <dbReference type="NCBI Taxonomy" id="45607"/>
    <lineage>
        <taxon>Eukaryota</taxon>
        <taxon>Fungi</taxon>
        <taxon>Dikarya</taxon>
        <taxon>Ascomycota</taxon>
        <taxon>Saccharomycotina</taxon>
        <taxon>Dipodascomycetes</taxon>
        <taxon>Dipodascales</taxon>
        <taxon>Trichomonascaceae</taxon>
        <taxon>Wickerhamiella</taxon>
    </lineage>
</organism>
<comment type="subcellular location">
    <subcellularLocation>
        <location evidence="1">Nucleus</location>
    </subcellularLocation>
</comment>
<dbReference type="Pfam" id="PF14580">
    <property type="entry name" value="LRR_9"/>
    <property type="match status" value="1"/>
</dbReference>
<dbReference type="OrthoDB" id="433501at2759"/>
<dbReference type="STRING" id="45607.A0A2T0FM67"/>
<dbReference type="PANTHER" id="PTHR10552:SF6">
    <property type="entry name" value="U2 SMALL NUCLEAR RIBONUCLEOPROTEIN A"/>
    <property type="match status" value="1"/>
</dbReference>
<dbReference type="AlphaFoldDB" id="A0A2T0FM67"/>
<evidence type="ECO:0000256" key="4">
    <source>
        <dbReference type="ARBA" id="ARBA00023242"/>
    </source>
</evidence>
<dbReference type="EMBL" id="NDIQ01000022">
    <property type="protein sequence ID" value="PRT56067.1"/>
    <property type="molecule type" value="Genomic_DNA"/>
</dbReference>
<dbReference type="InterPro" id="IPR032675">
    <property type="entry name" value="LRR_dom_sf"/>
</dbReference>
<dbReference type="SUPFAM" id="SSF52058">
    <property type="entry name" value="L domain-like"/>
    <property type="match status" value="1"/>
</dbReference>
<comment type="similarity">
    <text evidence="5">Belongs to the U2 small nuclear ribonucleoprotein A family.</text>
</comment>
<dbReference type="GeneID" id="36517435"/>
<accession>A0A2T0FM67</accession>
<dbReference type="InterPro" id="IPR001611">
    <property type="entry name" value="Leu-rich_rpt"/>
</dbReference>
<dbReference type="GO" id="GO:0000398">
    <property type="term" value="P:mRNA splicing, via spliceosome"/>
    <property type="evidence" value="ECO:0007669"/>
    <property type="project" value="InterPro"/>
</dbReference>
<name>A0A2T0FM67_9ASCO</name>
<dbReference type="GO" id="GO:0005686">
    <property type="term" value="C:U2 snRNP"/>
    <property type="evidence" value="ECO:0007669"/>
    <property type="project" value="TreeGrafter"/>
</dbReference>
<gene>
    <name evidence="7" type="ORF">B9G98_03687</name>
</gene>
<keyword evidence="8" id="KW-1185">Reference proteome</keyword>
<evidence type="ECO:0000256" key="2">
    <source>
        <dbReference type="ARBA" id="ARBA00022614"/>
    </source>
</evidence>
<keyword evidence="2" id="KW-0433">Leucine-rich repeat</keyword>
<evidence type="ECO:0000256" key="6">
    <source>
        <dbReference type="ARBA" id="ARBA00024238"/>
    </source>
</evidence>
<keyword evidence="4" id="KW-0539">Nucleus</keyword>